<dbReference type="Pfam" id="PF00588">
    <property type="entry name" value="SpoU_methylase"/>
    <property type="match status" value="1"/>
</dbReference>
<dbReference type="SUPFAM" id="SSF75217">
    <property type="entry name" value="alpha/beta knot"/>
    <property type="match status" value="1"/>
</dbReference>
<evidence type="ECO:0000256" key="2">
    <source>
        <dbReference type="ARBA" id="ARBA00022603"/>
    </source>
</evidence>
<dbReference type="GO" id="GO:0003723">
    <property type="term" value="F:RNA binding"/>
    <property type="evidence" value="ECO:0007669"/>
    <property type="project" value="InterPro"/>
</dbReference>
<organism evidence="5 6">
    <name type="scientific">Caldanaerobius fijiensis DSM 17918</name>
    <dbReference type="NCBI Taxonomy" id="1121256"/>
    <lineage>
        <taxon>Bacteria</taxon>
        <taxon>Bacillati</taxon>
        <taxon>Bacillota</taxon>
        <taxon>Clostridia</taxon>
        <taxon>Thermoanaerobacterales</taxon>
        <taxon>Thermoanaerobacteraceae</taxon>
        <taxon>Caldanaerobius</taxon>
    </lineage>
</organism>
<evidence type="ECO:0000256" key="3">
    <source>
        <dbReference type="ARBA" id="ARBA00022679"/>
    </source>
</evidence>
<dbReference type="Pfam" id="PF08032">
    <property type="entry name" value="SpoU_sub_bind"/>
    <property type="match status" value="1"/>
</dbReference>
<dbReference type="InterPro" id="IPR029028">
    <property type="entry name" value="Alpha/beta_knot_MTases"/>
</dbReference>
<dbReference type="InterPro" id="IPR004441">
    <property type="entry name" value="rRNA_MeTrfase_TrmH"/>
</dbReference>
<dbReference type="PANTHER" id="PTHR46429:SF1">
    <property type="entry name" value="23S RRNA (GUANOSINE-2'-O-)-METHYLTRANSFERASE RLMB"/>
    <property type="match status" value="1"/>
</dbReference>
<dbReference type="EMBL" id="FQVH01000024">
    <property type="protein sequence ID" value="SHF47456.1"/>
    <property type="molecule type" value="Genomic_DNA"/>
</dbReference>
<dbReference type="InterPro" id="IPR029026">
    <property type="entry name" value="tRNA_m1G_MTases_N"/>
</dbReference>
<dbReference type="OrthoDB" id="9794400at2"/>
<evidence type="ECO:0000259" key="4">
    <source>
        <dbReference type="SMART" id="SM00967"/>
    </source>
</evidence>
<dbReference type="Gene3D" id="3.30.1330.30">
    <property type="match status" value="1"/>
</dbReference>
<dbReference type="InterPro" id="IPR001537">
    <property type="entry name" value="SpoU_MeTrfase"/>
</dbReference>
<dbReference type="Gene3D" id="3.40.1280.10">
    <property type="match status" value="1"/>
</dbReference>
<dbReference type="FunFam" id="3.40.1280.10:FF:000008">
    <property type="entry name" value="Group 3 RNA methyltransferase TrmH"/>
    <property type="match status" value="1"/>
</dbReference>
<feature type="domain" description="RNA 2-O ribose methyltransferase substrate binding" evidence="4">
    <location>
        <begin position="6"/>
        <end position="80"/>
    </location>
</feature>
<evidence type="ECO:0000313" key="5">
    <source>
        <dbReference type="EMBL" id="SHF47456.1"/>
    </source>
</evidence>
<dbReference type="GO" id="GO:0006396">
    <property type="term" value="P:RNA processing"/>
    <property type="evidence" value="ECO:0007669"/>
    <property type="project" value="InterPro"/>
</dbReference>
<dbReference type="CDD" id="cd18103">
    <property type="entry name" value="SpoU-like_RlmB"/>
    <property type="match status" value="1"/>
</dbReference>
<accession>A0A1M5BYH0</accession>
<dbReference type="STRING" id="1121256.SAMN02746089_01988"/>
<keyword evidence="3 5" id="KW-0808">Transferase</keyword>
<protein>
    <submittedName>
        <fullName evidence="5">23S rRNA (Guanosine2251-2'-O)-methyltransferase</fullName>
    </submittedName>
</protein>
<name>A0A1M5BYH0_9THEO</name>
<dbReference type="SUPFAM" id="SSF55315">
    <property type="entry name" value="L30e-like"/>
    <property type="match status" value="1"/>
</dbReference>
<comment type="similarity">
    <text evidence="1">Belongs to the class IV-like SAM-binding methyltransferase superfamily. RNA methyltransferase TrmH family.</text>
</comment>
<dbReference type="AlphaFoldDB" id="A0A1M5BYH0"/>
<proteinExistence type="inferred from homology"/>
<gene>
    <name evidence="5" type="ORF">SAMN02746089_01988</name>
</gene>
<keyword evidence="6" id="KW-1185">Reference proteome</keyword>
<evidence type="ECO:0000256" key="1">
    <source>
        <dbReference type="ARBA" id="ARBA00007228"/>
    </source>
</evidence>
<evidence type="ECO:0000313" key="6">
    <source>
        <dbReference type="Proteomes" id="UP000184088"/>
    </source>
</evidence>
<dbReference type="PANTHER" id="PTHR46429">
    <property type="entry name" value="23S RRNA (GUANOSINE-2'-O-)-METHYLTRANSFERASE RLMB"/>
    <property type="match status" value="1"/>
</dbReference>
<dbReference type="NCBIfam" id="TIGR00186">
    <property type="entry name" value="rRNA_methyl_3"/>
    <property type="match status" value="1"/>
</dbReference>
<dbReference type="RefSeq" id="WP_073344770.1">
    <property type="nucleotide sequence ID" value="NZ_FQVH01000024.1"/>
</dbReference>
<dbReference type="Proteomes" id="UP000184088">
    <property type="component" value="Unassembled WGS sequence"/>
</dbReference>
<reference evidence="5 6" key="1">
    <citation type="submission" date="2016-11" db="EMBL/GenBank/DDBJ databases">
        <authorList>
            <person name="Jaros S."/>
            <person name="Januszkiewicz K."/>
            <person name="Wedrychowicz H."/>
        </authorList>
    </citation>
    <scope>NUCLEOTIDE SEQUENCE [LARGE SCALE GENOMIC DNA]</scope>
    <source>
        <strain evidence="5 6">DSM 17918</strain>
    </source>
</reference>
<dbReference type="InterPro" id="IPR029064">
    <property type="entry name" value="Ribosomal_eL30-like_sf"/>
</dbReference>
<keyword evidence="2 5" id="KW-0489">Methyltransferase</keyword>
<dbReference type="SMART" id="SM00967">
    <property type="entry name" value="SpoU_sub_bind"/>
    <property type="match status" value="1"/>
</dbReference>
<dbReference type="InterPro" id="IPR013123">
    <property type="entry name" value="SpoU_subst-bd"/>
</dbReference>
<dbReference type="GO" id="GO:0005829">
    <property type="term" value="C:cytosol"/>
    <property type="evidence" value="ECO:0007669"/>
    <property type="project" value="TreeGrafter"/>
</dbReference>
<dbReference type="GO" id="GO:0008173">
    <property type="term" value="F:RNA methyltransferase activity"/>
    <property type="evidence" value="ECO:0007669"/>
    <property type="project" value="InterPro"/>
</dbReference>
<sequence length="245" mass="26466">MDEEFYIGGKNAVVEALKANSFIDKLYIAVGAKGQIIDEIIKLAREKGIPVQLVSRDKLDEFYAGKHQGVVAKTPPYVYKEVDDILAIAKNKGEHPFVIILDGIQDPNNLGSVLRTADACGAHGVIIPKNRAVGITPGVIKASAGAIQYVSVARVTNITRTLKELKDVGLWIIGADMDGAINYCDADFKVPVGLVIGSEGYGISRLVKENCDILVKIPMVGKINSLNASIASAILMYEVLRQRNF</sequence>
<dbReference type="GO" id="GO:0032259">
    <property type="term" value="P:methylation"/>
    <property type="evidence" value="ECO:0007669"/>
    <property type="project" value="UniProtKB-KW"/>
</dbReference>